<evidence type="ECO:0000313" key="2">
    <source>
        <dbReference type="EMBL" id="SBS70297.1"/>
    </source>
</evidence>
<dbReference type="Pfam" id="PF20408">
    <property type="entry name" value="Abhydrolase_11"/>
    <property type="match status" value="1"/>
</dbReference>
<dbReference type="PANTHER" id="PTHR13136:SF11">
    <property type="entry name" value="TESTIS-EXPRESSED PROTEIN 30"/>
    <property type="match status" value="1"/>
</dbReference>
<dbReference type="RefSeq" id="WP_295572969.1">
    <property type="nucleotide sequence ID" value="NZ_FLQR01000001.1"/>
</dbReference>
<reference evidence="2" key="1">
    <citation type="submission" date="2016-03" db="EMBL/GenBank/DDBJ databases">
        <authorList>
            <person name="Ploux O."/>
        </authorList>
    </citation>
    <scope>NUCLEOTIDE SEQUENCE</scope>
    <source>
        <strain evidence="2">UC1</strain>
    </source>
</reference>
<dbReference type="EMBL" id="FLQR01000001">
    <property type="protein sequence ID" value="SBS70297.1"/>
    <property type="molecule type" value="Genomic_DNA"/>
</dbReference>
<evidence type="ECO:0000259" key="1">
    <source>
        <dbReference type="Pfam" id="PF20408"/>
    </source>
</evidence>
<gene>
    <name evidence="2" type="ORF">MIPYR_10404</name>
</gene>
<accession>A0A1Y5NV36</accession>
<keyword evidence="2" id="KW-0378">Hydrolase</keyword>
<protein>
    <submittedName>
        <fullName evidence="2">Hydrolase of the alpha/beta-hydrolase fold-containing protein</fullName>
    </submittedName>
</protein>
<dbReference type="PANTHER" id="PTHR13136">
    <property type="entry name" value="TESTIS DEVELOPMENT PROTEIN PRTD"/>
    <property type="match status" value="1"/>
</dbReference>
<dbReference type="SUPFAM" id="SSF53474">
    <property type="entry name" value="alpha/beta-Hydrolases"/>
    <property type="match status" value="1"/>
</dbReference>
<dbReference type="InterPro" id="IPR026555">
    <property type="entry name" value="NSL3/Tex30"/>
</dbReference>
<dbReference type="InterPro" id="IPR046879">
    <property type="entry name" value="KANL3/Tex30_Abhydrolase"/>
</dbReference>
<feature type="domain" description="KANL3/Tex30 alpha/beta hydrolase-like" evidence="1">
    <location>
        <begin position="27"/>
        <end position="195"/>
    </location>
</feature>
<sequence length="225" mass="22956">MSGIRVALPAGDVEVSAAFDTPDEPWAAVAVAHGAGAGMDHPFLVGLAGGLAAAGIATLRFNFPYLEAGRRMPGPAPHAIATWGAVMADLGRRAPGLAHFAAGKSYGGRMASMAAAAAMIGPAGLVYLGYPLHPPGEPDKARTAHLPHVVAPQLFVAGTGDPFIHPLAQLEEAVQSCQDAEIAWITGGGHSFEIKGAKRPADEVGAGLAPLLAEWMRGVIQRPAA</sequence>
<dbReference type="AlphaFoldDB" id="A0A1Y5NV36"/>
<name>A0A1Y5NV36_9MICO</name>
<dbReference type="GO" id="GO:0016787">
    <property type="term" value="F:hydrolase activity"/>
    <property type="evidence" value="ECO:0007669"/>
    <property type="project" value="UniProtKB-KW"/>
</dbReference>
<dbReference type="Gene3D" id="3.40.50.1820">
    <property type="entry name" value="alpha/beta hydrolase"/>
    <property type="match status" value="1"/>
</dbReference>
<proteinExistence type="predicted"/>
<organism evidence="2">
    <name type="scientific">uncultured Microbacterium sp</name>
    <dbReference type="NCBI Taxonomy" id="191216"/>
    <lineage>
        <taxon>Bacteria</taxon>
        <taxon>Bacillati</taxon>
        <taxon>Actinomycetota</taxon>
        <taxon>Actinomycetes</taxon>
        <taxon>Micrococcales</taxon>
        <taxon>Microbacteriaceae</taxon>
        <taxon>Microbacterium</taxon>
        <taxon>environmental samples</taxon>
    </lineage>
</organism>
<dbReference type="InterPro" id="IPR029058">
    <property type="entry name" value="AB_hydrolase_fold"/>
</dbReference>